<evidence type="ECO:0000259" key="6">
    <source>
        <dbReference type="Pfam" id="PF17806"/>
    </source>
</evidence>
<dbReference type="InterPro" id="IPR041117">
    <property type="entry name" value="SoxA_A3"/>
</dbReference>
<dbReference type="GO" id="GO:0008115">
    <property type="term" value="F:sarcosine oxidase activity"/>
    <property type="evidence" value="ECO:0007669"/>
    <property type="project" value="InterPro"/>
</dbReference>
<dbReference type="OrthoDB" id="5287468at2"/>
<evidence type="ECO:0000313" key="8">
    <source>
        <dbReference type="Proteomes" id="UP000035444"/>
    </source>
</evidence>
<dbReference type="InterPro" id="IPR028896">
    <property type="entry name" value="GcvT/YgfZ/DmdA"/>
</dbReference>
<evidence type="ECO:0000313" key="7">
    <source>
        <dbReference type="EMBL" id="KLN61733.1"/>
    </source>
</evidence>
<dbReference type="InterPro" id="IPR006222">
    <property type="entry name" value="GCVT_N"/>
</dbReference>
<feature type="domain" description="GCVT N-terminal" evidence="3">
    <location>
        <begin position="610"/>
        <end position="880"/>
    </location>
</feature>
<dbReference type="SUPFAM" id="SSF101790">
    <property type="entry name" value="Aminomethyltransferase beta-barrel domain"/>
    <property type="match status" value="1"/>
</dbReference>
<sequence>MTSRRLPSGGRINRNILLSMHFNGHEVIGHPGDTFASALLAADETIIARSFKYHRPRGIYSAGVEEPNALVQLRSGARTEPNTKITTQEAFAGLDAYGQNAWPSLRFDFQAMNRYLAPFIAAGFYYKTFIGPFRGTTFWMGCEKIIRRAAGMGQGEHTPDPDTYQKSHLFCDVLVIGGGPAGLSAALAAGQAGERVVLIEQDFELGGSLLSNPAGQNSDTWLSNIVEQLKALDNVKILIRTTVFGAYDNDIYGAVERVWDHVELVPDNQHRQIYWQIRTKRAVMATGAVERLLVFGNNDLPGVMLVSGVRSYLNRYAVLASESIVVATNNNSAYETAIELAQAGAKVILVDVRQHPSENLRSLLLSAGGSVITGHGVLTAVGRLRVKGAKIVPVDDNGCATGSTQTLDCNLIAVSGGWSPVVHLWSHRQKKPVFDYESWSFLPEINALQNLKPVGSAIAAPSLQDTIAQGAEAGAKNSTIPPLKAPIENSDHWAPDISAIWCIMEANGKSYGKAFIDLQHDVAVSDIDLAHREGYVSVEHLKRYTTTGMATDQGKLSNFPALSRMAELQGKSIPETATTTFRPPFTPTTVGALAANDSGHHFSPTRYSPLHDWHVKHGAEITQAGLWLRPWYYPKQKETLNDTCRREAAHVRNHVGIVDVSTLGKIQVQGPDAAEFLNCLYVNGWKTLQIGRIRYGVMLREDGIVLDDGATARIGEHDYFMSTTTANAAKVLAFSEQLLQTEWKDLKVHVTSVTDQWAAMAIAGPKSRAVLSSASGSIDLSADALPNNHFTKAEIGGVLCRIHRMSFSGELAYEVYVPSKYSEYVWEKILSDGAAYDILPYGTESMGTLRIEKGHVAGPELDGRTTLRDIGLDGMASSKKPFIGSVLRNRAHLLAEDRPVLVGLEILGDTGAKSGALLYDLKGETTNHGLGWVSSTTYSPALGKYVALGFLANGKHRHGDMIRVINFLEGQDQLAKVTSPNFFDPKGVRQNG</sequence>
<dbReference type="Gene3D" id="3.30.1360.120">
    <property type="entry name" value="Probable tRNA modification gtpase trme, domain 1"/>
    <property type="match status" value="1"/>
</dbReference>
<dbReference type="EMBL" id="LAQL01000003">
    <property type="protein sequence ID" value="KLN61733.1"/>
    <property type="molecule type" value="Genomic_DNA"/>
</dbReference>
<feature type="domain" description="Aminomethyltransferase C-terminal" evidence="5">
    <location>
        <begin position="901"/>
        <end position="984"/>
    </location>
</feature>
<dbReference type="SUPFAM" id="SSF51905">
    <property type="entry name" value="FAD/NAD(P)-binding domain"/>
    <property type="match status" value="1"/>
</dbReference>
<dbReference type="Pfam" id="PF08669">
    <property type="entry name" value="GCV_T_C"/>
    <property type="match status" value="1"/>
</dbReference>
<dbReference type="PANTHER" id="PTHR43757:SF2">
    <property type="entry name" value="AMINOMETHYLTRANSFERASE, MITOCHONDRIAL"/>
    <property type="match status" value="1"/>
</dbReference>
<dbReference type="InterPro" id="IPR027266">
    <property type="entry name" value="TrmE/GcvT-like"/>
</dbReference>
<protein>
    <recommendedName>
        <fullName evidence="9">Sarcosine oxidase subunit alpha</fullName>
    </recommendedName>
</protein>
<dbReference type="InterPro" id="IPR013977">
    <property type="entry name" value="GcvT_C"/>
</dbReference>
<dbReference type="STRING" id="1489064.WH96_05355"/>
<dbReference type="InterPro" id="IPR029043">
    <property type="entry name" value="GcvT/YgfZ_C"/>
</dbReference>
<dbReference type="InterPro" id="IPR006277">
    <property type="entry name" value="Sarcosine_oxidase_asu"/>
</dbReference>
<evidence type="ECO:0000256" key="2">
    <source>
        <dbReference type="ARBA" id="ARBA00023002"/>
    </source>
</evidence>
<evidence type="ECO:0000259" key="5">
    <source>
        <dbReference type="Pfam" id="PF08669"/>
    </source>
</evidence>
<evidence type="ECO:0000259" key="3">
    <source>
        <dbReference type="Pfam" id="PF01571"/>
    </source>
</evidence>
<dbReference type="SUPFAM" id="SSF103025">
    <property type="entry name" value="Folate-binding domain"/>
    <property type="match status" value="1"/>
</dbReference>
<gene>
    <name evidence="7" type="ORF">WH96_05355</name>
</gene>
<evidence type="ECO:0008006" key="9">
    <source>
        <dbReference type="Google" id="ProtNLM"/>
    </source>
</evidence>
<evidence type="ECO:0000256" key="1">
    <source>
        <dbReference type="ARBA" id="ARBA00008609"/>
    </source>
</evidence>
<dbReference type="PATRIC" id="fig|1489064.4.peg.2282"/>
<dbReference type="InterPro" id="IPR036188">
    <property type="entry name" value="FAD/NAD-bd_sf"/>
</dbReference>
<dbReference type="Pfam" id="PF01571">
    <property type="entry name" value="GCV_T"/>
    <property type="match status" value="1"/>
</dbReference>
<organism evidence="7 8">
    <name type="scientific">Kiloniella spongiae</name>
    <dbReference type="NCBI Taxonomy" id="1489064"/>
    <lineage>
        <taxon>Bacteria</taxon>
        <taxon>Pseudomonadati</taxon>
        <taxon>Pseudomonadota</taxon>
        <taxon>Alphaproteobacteria</taxon>
        <taxon>Rhodospirillales</taxon>
        <taxon>Kiloniellaceae</taxon>
        <taxon>Kiloniella</taxon>
    </lineage>
</organism>
<feature type="domain" description="SoxA A3" evidence="6">
    <location>
        <begin position="512"/>
        <end position="596"/>
    </location>
</feature>
<reference evidence="7 8" key="1">
    <citation type="submission" date="2015-03" db="EMBL/GenBank/DDBJ databases">
        <title>Genome Sequence of Kiloniella spongiae MEBiC09566, isolated from a marine sponge.</title>
        <authorList>
            <person name="Shao Z."/>
            <person name="Wang L."/>
            <person name="Li X."/>
        </authorList>
    </citation>
    <scope>NUCLEOTIDE SEQUENCE [LARGE SCALE GENOMIC DNA]</scope>
    <source>
        <strain evidence="7 8">MEBiC09566</strain>
    </source>
</reference>
<dbReference type="GO" id="GO:0046653">
    <property type="term" value="P:tetrahydrofolate metabolic process"/>
    <property type="evidence" value="ECO:0007669"/>
    <property type="project" value="InterPro"/>
</dbReference>
<evidence type="ECO:0000259" key="4">
    <source>
        <dbReference type="Pfam" id="PF07992"/>
    </source>
</evidence>
<dbReference type="PRINTS" id="PR00368">
    <property type="entry name" value="FADPNR"/>
</dbReference>
<dbReference type="AlphaFoldDB" id="A0A0H2MH54"/>
<comment type="caution">
    <text evidence="7">The sequence shown here is derived from an EMBL/GenBank/DDBJ whole genome shotgun (WGS) entry which is preliminary data.</text>
</comment>
<proteinExistence type="inferred from homology"/>
<dbReference type="InterPro" id="IPR042204">
    <property type="entry name" value="2Fe-2S-bd_N"/>
</dbReference>
<comment type="similarity">
    <text evidence="1">Belongs to the GcvT family.</text>
</comment>
<dbReference type="Pfam" id="PF07992">
    <property type="entry name" value="Pyr_redox_2"/>
    <property type="match status" value="1"/>
</dbReference>
<keyword evidence="2" id="KW-0560">Oxidoreductase</keyword>
<name>A0A0H2MH54_9PROT</name>
<accession>A0A0H2MH54</accession>
<dbReference type="Gene3D" id="3.10.20.440">
    <property type="entry name" value="2Fe-2S iron-sulphur cluster binding domain, sarcosine oxidase, alpha subunit, N-terminal domain"/>
    <property type="match status" value="1"/>
</dbReference>
<keyword evidence="8" id="KW-1185">Reference proteome</keyword>
<dbReference type="NCBIfam" id="TIGR01372">
    <property type="entry name" value="soxA"/>
    <property type="match status" value="1"/>
</dbReference>
<dbReference type="PANTHER" id="PTHR43757">
    <property type="entry name" value="AMINOMETHYLTRANSFERASE"/>
    <property type="match status" value="1"/>
</dbReference>
<dbReference type="Pfam" id="PF13510">
    <property type="entry name" value="Fer2_4"/>
    <property type="match status" value="1"/>
</dbReference>
<dbReference type="Gene3D" id="3.50.50.60">
    <property type="entry name" value="FAD/NAD(P)-binding domain"/>
    <property type="match status" value="1"/>
</dbReference>
<dbReference type="Proteomes" id="UP000035444">
    <property type="component" value="Unassembled WGS sequence"/>
</dbReference>
<dbReference type="Pfam" id="PF17806">
    <property type="entry name" value="SO_alpha_A3"/>
    <property type="match status" value="1"/>
</dbReference>
<dbReference type="RefSeq" id="WP_047763069.1">
    <property type="nucleotide sequence ID" value="NZ_LAQL01000003.1"/>
</dbReference>
<dbReference type="InterPro" id="IPR023753">
    <property type="entry name" value="FAD/NAD-binding_dom"/>
</dbReference>
<feature type="domain" description="FAD/NAD(P)-binding" evidence="4">
    <location>
        <begin position="172"/>
        <end position="420"/>
    </location>
</feature>
<dbReference type="PRINTS" id="PR00469">
    <property type="entry name" value="PNDRDTASEII"/>
</dbReference>